<dbReference type="PANTHER" id="PTHR21644:SF0">
    <property type="entry name" value="AT02555P-RELATED"/>
    <property type="match status" value="1"/>
</dbReference>
<name>B4MEQ5_DROVI</name>
<dbReference type="HOGENOM" id="CLU_072169_0_0_1"/>
<feature type="region of interest" description="Disordered" evidence="1">
    <location>
        <begin position="1"/>
        <end position="22"/>
    </location>
</feature>
<gene>
    <name evidence="2" type="primary">Dvir\GJ14727</name>
    <name evidence="2" type="ORF">Dvir_GJ14727</name>
</gene>
<dbReference type="Proteomes" id="UP000008792">
    <property type="component" value="Unassembled WGS sequence"/>
</dbReference>
<dbReference type="InParanoid" id="B4MEQ5"/>
<dbReference type="AlphaFoldDB" id="B4MEQ5"/>
<accession>B4MEQ5</accession>
<dbReference type="OrthoDB" id="310895at2759"/>
<dbReference type="PANTHER" id="PTHR21644">
    <property type="entry name" value="AT02555P-RELATED"/>
    <property type="match status" value="1"/>
</dbReference>
<sequence length="272" mass="30984">MDDHNDGQADSEKDEDGDILPRFKGLPNITEGVDNIYSHLLKRHVYLYPEDGTHRKWVAPQIIVLFATGNVNQVVEAAVKDLKHPIGTGLVASILVQEPLRQTIIRKIRARMELMDERIPEHPNFLNTLKLIERMNCRTVYIEEFDPSDKQKLYGRMKPRSPIIVLDFPQVYFGDKPTAIITLNTFRSLNEAVKLCNREGLAFDTVSVWTNKLTEGYDMVSGLPRFPNFRFNCINVPFKANAMVTVNGSYHYEVLAVGGELTTIAFPIQHDL</sequence>
<dbReference type="EMBL" id="CH940664">
    <property type="protein sequence ID" value="EDW63030.1"/>
    <property type="molecule type" value="Genomic_DNA"/>
</dbReference>
<dbReference type="STRING" id="7244.B4MEQ5"/>
<dbReference type="KEGG" id="dvi:6636077"/>
<feature type="compositionally biased region" description="Basic and acidic residues" evidence="1">
    <location>
        <begin position="1"/>
        <end position="11"/>
    </location>
</feature>
<protein>
    <submittedName>
        <fullName evidence="2">Uncharacterized protein</fullName>
    </submittedName>
</protein>
<dbReference type="InterPro" id="IPR009961">
    <property type="entry name" value="DUF1487"/>
</dbReference>
<dbReference type="eggNOG" id="ENOG502TB81">
    <property type="taxonomic scope" value="Eukaryota"/>
</dbReference>
<dbReference type="PhylomeDB" id="B4MEQ5"/>
<organism evidence="2 3">
    <name type="scientific">Drosophila virilis</name>
    <name type="common">Fruit fly</name>
    <dbReference type="NCBI Taxonomy" id="7244"/>
    <lineage>
        <taxon>Eukaryota</taxon>
        <taxon>Metazoa</taxon>
        <taxon>Ecdysozoa</taxon>
        <taxon>Arthropoda</taxon>
        <taxon>Hexapoda</taxon>
        <taxon>Insecta</taxon>
        <taxon>Pterygota</taxon>
        <taxon>Neoptera</taxon>
        <taxon>Endopterygota</taxon>
        <taxon>Diptera</taxon>
        <taxon>Brachycera</taxon>
        <taxon>Muscomorpha</taxon>
        <taxon>Ephydroidea</taxon>
        <taxon>Drosophilidae</taxon>
        <taxon>Drosophila</taxon>
    </lineage>
</organism>
<evidence type="ECO:0000313" key="2">
    <source>
        <dbReference type="EMBL" id="EDW63030.1"/>
    </source>
</evidence>
<proteinExistence type="predicted"/>
<evidence type="ECO:0000256" key="1">
    <source>
        <dbReference type="SAM" id="MobiDB-lite"/>
    </source>
</evidence>
<dbReference type="Pfam" id="PF07368">
    <property type="entry name" value="DUF1487"/>
    <property type="match status" value="1"/>
</dbReference>
<evidence type="ECO:0000313" key="3">
    <source>
        <dbReference type="Proteomes" id="UP000008792"/>
    </source>
</evidence>
<dbReference type="OMA" id="FRFNCIN"/>
<keyword evidence="3" id="KW-1185">Reference proteome</keyword>
<reference evidence="2 3" key="1">
    <citation type="journal article" date="2007" name="Nature">
        <title>Evolution of genes and genomes on the Drosophila phylogeny.</title>
        <authorList>
            <consortium name="Drosophila 12 Genomes Consortium"/>
            <person name="Clark A.G."/>
            <person name="Eisen M.B."/>
            <person name="Smith D.R."/>
            <person name="Bergman C.M."/>
            <person name="Oliver B."/>
            <person name="Markow T.A."/>
            <person name="Kaufman T.C."/>
            <person name="Kellis M."/>
            <person name="Gelbart W."/>
            <person name="Iyer V.N."/>
            <person name="Pollard D.A."/>
            <person name="Sackton T.B."/>
            <person name="Larracuente A.M."/>
            <person name="Singh N.D."/>
            <person name="Abad J.P."/>
            <person name="Abt D.N."/>
            <person name="Adryan B."/>
            <person name="Aguade M."/>
            <person name="Akashi H."/>
            <person name="Anderson W.W."/>
            <person name="Aquadro C.F."/>
            <person name="Ardell D.H."/>
            <person name="Arguello R."/>
            <person name="Artieri C.G."/>
            <person name="Barbash D.A."/>
            <person name="Barker D."/>
            <person name="Barsanti P."/>
            <person name="Batterham P."/>
            <person name="Batzoglou S."/>
            <person name="Begun D."/>
            <person name="Bhutkar A."/>
            <person name="Blanco E."/>
            <person name="Bosak S.A."/>
            <person name="Bradley R.K."/>
            <person name="Brand A.D."/>
            <person name="Brent M.R."/>
            <person name="Brooks A.N."/>
            <person name="Brown R.H."/>
            <person name="Butlin R.K."/>
            <person name="Caggese C."/>
            <person name="Calvi B.R."/>
            <person name="Bernardo de Carvalho A."/>
            <person name="Caspi A."/>
            <person name="Castrezana S."/>
            <person name="Celniker S.E."/>
            <person name="Chang J.L."/>
            <person name="Chapple C."/>
            <person name="Chatterji S."/>
            <person name="Chinwalla A."/>
            <person name="Civetta A."/>
            <person name="Clifton S.W."/>
            <person name="Comeron J.M."/>
            <person name="Costello J.C."/>
            <person name="Coyne J.A."/>
            <person name="Daub J."/>
            <person name="David R.G."/>
            <person name="Delcher A.L."/>
            <person name="Delehaunty K."/>
            <person name="Do C.B."/>
            <person name="Ebling H."/>
            <person name="Edwards K."/>
            <person name="Eickbush T."/>
            <person name="Evans J.D."/>
            <person name="Filipski A."/>
            <person name="Findeiss S."/>
            <person name="Freyhult E."/>
            <person name="Fulton L."/>
            <person name="Fulton R."/>
            <person name="Garcia A.C."/>
            <person name="Gardiner A."/>
            <person name="Garfield D.A."/>
            <person name="Garvin B.E."/>
            <person name="Gibson G."/>
            <person name="Gilbert D."/>
            <person name="Gnerre S."/>
            <person name="Godfrey J."/>
            <person name="Good R."/>
            <person name="Gotea V."/>
            <person name="Gravely B."/>
            <person name="Greenberg A.J."/>
            <person name="Griffiths-Jones S."/>
            <person name="Gross S."/>
            <person name="Guigo R."/>
            <person name="Gustafson E.A."/>
            <person name="Haerty W."/>
            <person name="Hahn M.W."/>
            <person name="Halligan D.L."/>
            <person name="Halpern A.L."/>
            <person name="Halter G.M."/>
            <person name="Han M.V."/>
            <person name="Heger A."/>
            <person name="Hillier L."/>
            <person name="Hinrichs A.S."/>
            <person name="Holmes I."/>
            <person name="Hoskins R.A."/>
            <person name="Hubisz M.J."/>
            <person name="Hultmark D."/>
            <person name="Huntley M.A."/>
            <person name="Jaffe D.B."/>
            <person name="Jagadeeshan S."/>
            <person name="Jeck W.R."/>
            <person name="Johnson J."/>
            <person name="Jones C.D."/>
            <person name="Jordan W.C."/>
            <person name="Karpen G.H."/>
            <person name="Kataoka E."/>
            <person name="Keightley P.D."/>
            <person name="Kheradpour P."/>
            <person name="Kirkness E.F."/>
            <person name="Koerich L.B."/>
            <person name="Kristiansen K."/>
            <person name="Kudrna D."/>
            <person name="Kulathinal R.J."/>
            <person name="Kumar S."/>
            <person name="Kwok R."/>
            <person name="Lander E."/>
            <person name="Langley C.H."/>
            <person name="Lapoint R."/>
            <person name="Lazzaro B.P."/>
            <person name="Lee S.J."/>
            <person name="Levesque L."/>
            <person name="Li R."/>
            <person name="Lin C.F."/>
            <person name="Lin M.F."/>
            <person name="Lindblad-Toh K."/>
            <person name="Llopart A."/>
            <person name="Long M."/>
            <person name="Low L."/>
            <person name="Lozovsky E."/>
            <person name="Lu J."/>
            <person name="Luo M."/>
            <person name="Machado C.A."/>
            <person name="Makalowski W."/>
            <person name="Marzo M."/>
            <person name="Matsuda M."/>
            <person name="Matzkin L."/>
            <person name="McAllister B."/>
            <person name="McBride C.S."/>
            <person name="McKernan B."/>
            <person name="McKernan K."/>
            <person name="Mendez-Lago M."/>
            <person name="Minx P."/>
            <person name="Mollenhauer M.U."/>
            <person name="Montooth K."/>
            <person name="Mount S.M."/>
            <person name="Mu X."/>
            <person name="Myers E."/>
            <person name="Negre B."/>
            <person name="Newfeld S."/>
            <person name="Nielsen R."/>
            <person name="Noor M.A."/>
            <person name="O'Grady P."/>
            <person name="Pachter L."/>
            <person name="Papaceit M."/>
            <person name="Parisi M.J."/>
            <person name="Parisi M."/>
            <person name="Parts L."/>
            <person name="Pedersen J.S."/>
            <person name="Pesole G."/>
            <person name="Phillippy A.M."/>
            <person name="Ponting C.P."/>
            <person name="Pop M."/>
            <person name="Porcelli D."/>
            <person name="Powell J.R."/>
            <person name="Prohaska S."/>
            <person name="Pruitt K."/>
            <person name="Puig M."/>
            <person name="Quesneville H."/>
            <person name="Ram K.R."/>
            <person name="Rand D."/>
            <person name="Rasmussen M.D."/>
            <person name="Reed L.K."/>
            <person name="Reenan R."/>
            <person name="Reily A."/>
            <person name="Remington K.A."/>
            <person name="Rieger T.T."/>
            <person name="Ritchie M.G."/>
            <person name="Robin C."/>
            <person name="Rogers Y.H."/>
            <person name="Rohde C."/>
            <person name="Rozas J."/>
            <person name="Rubenfield M.J."/>
            <person name="Ruiz A."/>
            <person name="Russo S."/>
            <person name="Salzberg S.L."/>
            <person name="Sanchez-Gracia A."/>
            <person name="Saranga D.J."/>
            <person name="Sato H."/>
            <person name="Schaeffer S.W."/>
            <person name="Schatz M.C."/>
            <person name="Schlenke T."/>
            <person name="Schwartz R."/>
            <person name="Segarra C."/>
            <person name="Singh R.S."/>
            <person name="Sirot L."/>
            <person name="Sirota M."/>
            <person name="Sisneros N.B."/>
            <person name="Smith C.D."/>
            <person name="Smith T.F."/>
            <person name="Spieth J."/>
            <person name="Stage D.E."/>
            <person name="Stark A."/>
            <person name="Stephan W."/>
            <person name="Strausberg R.L."/>
            <person name="Strempel S."/>
            <person name="Sturgill D."/>
            <person name="Sutton G."/>
            <person name="Sutton G.G."/>
            <person name="Tao W."/>
            <person name="Teichmann S."/>
            <person name="Tobari Y.N."/>
            <person name="Tomimura Y."/>
            <person name="Tsolas J.M."/>
            <person name="Valente V.L."/>
            <person name="Venter E."/>
            <person name="Venter J.C."/>
            <person name="Vicario S."/>
            <person name="Vieira F.G."/>
            <person name="Vilella A.J."/>
            <person name="Villasante A."/>
            <person name="Walenz B."/>
            <person name="Wang J."/>
            <person name="Wasserman M."/>
            <person name="Watts T."/>
            <person name="Wilson D."/>
            <person name="Wilson R.K."/>
            <person name="Wing R.A."/>
            <person name="Wolfner M.F."/>
            <person name="Wong A."/>
            <person name="Wong G.K."/>
            <person name="Wu C.I."/>
            <person name="Wu G."/>
            <person name="Yamamoto D."/>
            <person name="Yang H.P."/>
            <person name="Yang S.P."/>
            <person name="Yorke J.A."/>
            <person name="Yoshida K."/>
            <person name="Zdobnov E."/>
            <person name="Zhang P."/>
            <person name="Zhang Y."/>
            <person name="Zimin A.V."/>
            <person name="Baldwin J."/>
            <person name="Abdouelleil A."/>
            <person name="Abdulkadir J."/>
            <person name="Abebe A."/>
            <person name="Abera B."/>
            <person name="Abreu J."/>
            <person name="Acer S.C."/>
            <person name="Aftuck L."/>
            <person name="Alexander A."/>
            <person name="An P."/>
            <person name="Anderson E."/>
            <person name="Anderson S."/>
            <person name="Arachi H."/>
            <person name="Azer M."/>
            <person name="Bachantsang P."/>
            <person name="Barry A."/>
            <person name="Bayul T."/>
            <person name="Berlin A."/>
            <person name="Bessette D."/>
            <person name="Bloom T."/>
            <person name="Blye J."/>
            <person name="Boguslavskiy L."/>
            <person name="Bonnet C."/>
            <person name="Boukhgalter B."/>
            <person name="Bourzgui I."/>
            <person name="Brown A."/>
            <person name="Cahill P."/>
            <person name="Channer S."/>
            <person name="Cheshatsang Y."/>
            <person name="Chuda L."/>
            <person name="Citroen M."/>
            <person name="Collymore A."/>
            <person name="Cooke P."/>
            <person name="Costello M."/>
            <person name="D'Aco K."/>
            <person name="Daza R."/>
            <person name="De Haan G."/>
            <person name="DeGray S."/>
            <person name="DeMaso C."/>
            <person name="Dhargay N."/>
            <person name="Dooley K."/>
            <person name="Dooley E."/>
            <person name="Doricent M."/>
            <person name="Dorje P."/>
            <person name="Dorjee K."/>
            <person name="Dupes A."/>
            <person name="Elong R."/>
            <person name="Falk J."/>
            <person name="Farina A."/>
            <person name="Faro S."/>
            <person name="Ferguson D."/>
            <person name="Fisher S."/>
            <person name="Foley C.D."/>
            <person name="Franke A."/>
            <person name="Friedrich D."/>
            <person name="Gadbois L."/>
            <person name="Gearin G."/>
            <person name="Gearin C.R."/>
            <person name="Giannoukos G."/>
            <person name="Goode T."/>
            <person name="Graham J."/>
            <person name="Grandbois E."/>
            <person name="Grewal S."/>
            <person name="Gyaltsen K."/>
            <person name="Hafez N."/>
            <person name="Hagos B."/>
            <person name="Hall J."/>
            <person name="Henson C."/>
            <person name="Hollinger A."/>
            <person name="Honan T."/>
            <person name="Huard M.D."/>
            <person name="Hughes L."/>
            <person name="Hurhula B."/>
            <person name="Husby M.E."/>
            <person name="Kamat A."/>
            <person name="Kanga B."/>
            <person name="Kashin S."/>
            <person name="Khazanovich D."/>
            <person name="Kisner P."/>
            <person name="Lance K."/>
            <person name="Lara M."/>
            <person name="Lee W."/>
            <person name="Lennon N."/>
            <person name="Letendre F."/>
            <person name="LeVine R."/>
            <person name="Lipovsky A."/>
            <person name="Liu X."/>
            <person name="Liu J."/>
            <person name="Liu S."/>
            <person name="Lokyitsang T."/>
            <person name="Lokyitsang Y."/>
            <person name="Lubonja R."/>
            <person name="Lui A."/>
            <person name="MacDonald P."/>
            <person name="Magnisalis V."/>
            <person name="Maru K."/>
            <person name="Matthews C."/>
            <person name="McCusker W."/>
            <person name="McDonough S."/>
            <person name="Mehta T."/>
            <person name="Meldrim J."/>
            <person name="Meneus L."/>
            <person name="Mihai O."/>
            <person name="Mihalev A."/>
            <person name="Mihova T."/>
            <person name="Mittelman R."/>
            <person name="Mlenga V."/>
            <person name="Montmayeur A."/>
            <person name="Mulrain L."/>
            <person name="Navidi A."/>
            <person name="Naylor J."/>
            <person name="Negash T."/>
            <person name="Nguyen T."/>
            <person name="Nguyen N."/>
            <person name="Nicol R."/>
            <person name="Norbu C."/>
            <person name="Norbu N."/>
            <person name="Novod N."/>
            <person name="O'Neill B."/>
            <person name="Osman S."/>
            <person name="Markiewicz E."/>
            <person name="Oyono O.L."/>
            <person name="Patti C."/>
            <person name="Phunkhang P."/>
            <person name="Pierre F."/>
            <person name="Priest M."/>
            <person name="Raghuraman S."/>
            <person name="Rege F."/>
            <person name="Reyes R."/>
            <person name="Rise C."/>
            <person name="Rogov P."/>
            <person name="Ross K."/>
            <person name="Ryan E."/>
            <person name="Settipalli S."/>
            <person name="Shea T."/>
            <person name="Sherpa N."/>
            <person name="Shi L."/>
            <person name="Shih D."/>
            <person name="Sparrow T."/>
            <person name="Spaulding J."/>
            <person name="Stalker J."/>
            <person name="Stange-Thomann N."/>
            <person name="Stavropoulos S."/>
            <person name="Stone C."/>
            <person name="Strader C."/>
            <person name="Tesfaye S."/>
            <person name="Thomson T."/>
            <person name="Thoulutsang Y."/>
            <person name="Thoulutsang D."/>
            <person name="Topham K."/>
            <person name="Topping I."/>
            <person name="Tsamla T."/>
            <person name="Vassiliev H."/>
            <person name="Vo A."/>
            <person name="Wangchuk T."/>
            <person name="Wangdi T."/>
            <person name="Weiand M."/>
            <person name="Wilkinson J."/>
            <person name="Wilson A."/>
            <person name="Yadav S."/>
            <person name="Young G."/>
            <person name="Yu Q."/>
            <person name="Zembek L."/>
            <person name="Zhong D."/>
            <person name="Zimmer A."/>
            <person name="Zwirko Z."/>
            <person name="Jaffe D.B."/>
            <person name="Alvarez P."/>
            <person name="Brockman W."/>
            <person name="Butler J."/>
            <person name="Chin C."/>
            <person name="Gnerre S."/>
            <person name="Grabherr M."/>
            <person name="Kleber M."/>
            <person name="Mauceli E."/>
            <person name="MacCallum I."/>
        </authorList>
    </citation>
    <scope>NUCLEOTIDE SEQUENCE [LARGE SCALE GENOMIC DNA]</scope>
    <source>
        <strain evidence="3">Tucson 15010-1051.87</strain>
    </source>
</reference>